<evidence type="ECO:0000313" key="10">
    <source>
        <dbReference type="EMBL" id="KAK4278367.1"/>
    </source>
</evidence>
<protein>
    <recommendedName>
        <fullName evidence="3">glucan endo-1,3-beta-D-glucosidase</fullName>
        <ecNumber evidence="3">3.2.1.39</ecNumber>
    </recommendedName>
    <alternativeName>
        <fullName evidence="6">(1-&gt;3)-beta-glucan endohydrolase</fullName>
    </alternativeName>
    <alternativeName>
        <fullName evidence="7">Beta-1,3-endoglucanase</fullName>
    </alternativeName>
</protein>
<keyword evidence="9" id="KW-0732">Signal</keyword>
<gene>
    <name evidence="10" type="ORF">QN277_016222</name>
</gene>
<sequence length="134" mass="14682">MATSSLTSVAFFIFLLHLATSVSSIDVNYGTLGDNLPSLQLVANFLKTKTTIDSVKIFDVSPQILQAFAGSCISITITAPNGDIPALTNLDSARQWIMAHIKPFHPQTKIKYILIGSKVLHWTDWNTIKVLVLP</sequence>
<evidence type="ECO:0000256" key="5">
    <source>
        <dbReference type="ARBA" id="ARBA00023295"/>
    </source>
</evidence>
<keyword evidence="4" id="KW-0378">Hydrolase</keyword>
<dbReference type="AlphaFoldDB" id="A0AAE1MW73"/>
<keyword evidence="11" id="KW-1185">Reference proteome</keyword>
<comment type="catalytic activity">
    <reaction evidence="1">
        <text>Hydrolysis of (1-&gt;3)-beta-D-glucosidic linkages in (1-&gt;3)-beta-D-glucans.</text>
        <dbReference type="EC" id="3.2.1.39"/>
    </reaction>
</comment>
<evidence type="ECO:0000256" key="6">
    <source>
        <dbReference type="ARBA" id="ARBA00033335"/>
    </source>
</evidence>
<comment type="similarity">
    <text evidence="2 8">Belongs to the glycosyl hydrolase 17 family.</text>
</comment>
<evidence type="ECO:0000256" key="1">
    <source>
        <dbReference type="ARBA" id="ARBA00000382"/>
    </source>
</evidence>
<dbReference type="Proteomes" id="UP001293593">
    <property type="component" value="Unassembled WGS sequence"/>
</dbReference>
<evidence type="ECO:0000256" key="3">
    <source>
        <dbReference type="ARBA" id="ARBA00012780"/>
    </source>
</evidence>
<dbReference type="Gene3D" id="3.20.20.80">
    <property type="entry name" value="Glycosidases"/>
    <property type="match status" value="1"/>
</dbReference>
<feature type="chain" id="PRO_5042045307" description="glucan endo-1,3-beta-D-glucosidase" evidence="9">
    <location>
        <begin position="25"/>
        <end position="134"/>
    </location>
</feature>
<dbReference type="GO" id="GO:0042973">
    <property type="term" value="F:glucan endo-1,3-beta-D-glucosidase activity"/>
    <property type="evidence" value="ECO:0007669"/>
    <property type="project" value="UniProtKB-EC"/>
</dbReference>
<evidence type="ECO:0000256" key="4">
    <source>
        <dbReference type="ARBA" id="ARBA00022801"/>
    </source>
</evidence>
<organism evidence="10 11">
    <name type="scientific">Acacia crassicarpa</name>
    <name type="common">northern wattle</name>
    <dbReference type="NCBI Taxonomy" id="499986"/>
    <lineage>
        <taxon>Eukaryota</taxon>
        <taxon>Viridiplantae</taxon>
        <taxon>Streptophyta</taxon>
        <taxon>Embryophyta</taxon>
        <taxon>Tracheophyta</taxon>
        <taxon>Spermatophyta</taxon>
        <taxon>Magnoliopsida</taxon>
        <taxon>eudicotyledons</taxon>
        <taxon>Gunneridae</taxon>
        <taxon>Pentapetalae</taxon>
        <taxon>rosids</taxon>
        <taxon>fabids</taxon>
        <taxon>Fabales</taxon>
        <taxon>Fabaceae</taxon>
        <taxon>Caesalpinioideae</taxon>
        <taxon>mimosoid clade</taxon>
        <taxon>Acacieae</taxon>
        <taxon>Acacia</taxon>
    </lineage>
</organism>
<dbReference type="InterPro" id="IPR017853">
    <property type="entry name" value="GH"/>
</dbReference>
<proteinExistence type="inferred from homology"/>
<name>A0AAE1MW73_9FABA</name>
<comment type="caution">
    <text evidence="10">The sequence shown here is derived from an EMBL/GenBank/DDBJ whole genome shotgun (WGS) entry which is preliminary data.</text>
</comment>
<dbReference type="EMBL" id="JAWXYG010000003">
    <property type="protein sequence ID" value="KAK4278367.1"/>
    <property type="molecule type" value="Genomic_DNA"/>
</dbReference>
<dbReference type="InterPro" id="IPR000490">
    <property type="entry name" value="Glyco_hydro_17"/>
</dbReference>
<accession>A0AAE1MW73</accession>
<reference evidence="10" key="1">
    <citation type="submission" date="2023-10" db="EMBL/GenBank/DDBJ databases">
        <title>Chromosome-level genome of the transformable northern wattle, Acacia crassicarpa.</title>
        <authorList>
            <person name="Massaro I."/>
            <person name="Sinha N.R."/>
            <person name="Poethig S."/>
            <person name="Leichty A.R."/>
        </authorList>
    </citation>
    <scope>NUCLEOTIDE SEQUENCE</scope>
    <source>
        <strain evidence="10">Acra3RX</strain>
        <tissue evidence="10">Leaf</tissue>
    </source>
</reference>
<evidence type="ECO:0000256" key="2">
    <source>
        <dbReference type="ARBA" id="ARBA00008773"/>
    </source>
</evidence>
<evidence type="ECO:0000256" key="7">
    <source>
        <dbReference type="ARBA" id="ARBA00033417"/>
    </source>
</evidence>
<dbReference type="EC" id="3.2.1.39" evidence="3"/>
<evidence type="ECO:0000256" key="8">
    <source>
        <dbReference type="RuleBase" id="RU004335"/>
    </source>
</evidence>
<feature type="signal peptide" evidence="9">
    <location>
        <begin position="1"/>
        <end position="24"/>
    </location>
</feature>
<evidence type="ECO:0000256" key="9">
    <source>
        <dbReference type="SAM" id="SignalP"/>
    </source>
</evidence>
<dbReference type="SUPFAM" id="SSF51445">
    <property type="entry name" value="(Trans)glycosidases"/>
    <property type="match status" value="1"/>
</dbReference>
<evidence type="ECO:0000313" key="11">
    <source>
        <dbReference type="Proteomes" id="UP001293593"/>
    </source>
</evidence>
<dbReference type="InterPro" id="IPR044965">
    <property type="entry name" value="Glyco_hydro_17_plant"/>
</dbReference>
<dbReference type="Pfam" id="PF00332">
    <property type="entry name" value="Glyco_hydro_17"/>
    <property type="match status" value="1"/>
</dbReference>
<dbReference type="PANTHER" id="PTHR32227">
    <property type="entry name" value="GLUCAN ENDO-1,3-BETA-GLUCOSIDASE BG1-RELATED-RELATED"/>
    <property type="match status" value="1"/>
</dbReference>
<keyword evidence="5" id="KW-0326">Glycosidase</keyword>
<dbReference type="GO" id="GO:0005975">
    <property type="term" value="P:carbohydrate metabolic process"/>
    <property type="evidence" value="ECO:0007669"/>
    <property type="project" value="InterPro"/>
</dbReference>